<keyword evidence="4 8" id="KW-0812">Transmembrane</keyword>
<feature type="transmembrane region" description="Helical" evidence="8">
    <location>
        <begin position="445"/>
        <end position="467"/>
    </location>
</feature>
<dbReference type="CDD" id="cd06173">
    <property type="entry name" value="MFS_MefA_like"/>
    <property type="match status" value="1"/>
</dbReference>
<sequence>MCGVLHLRARAQHLEILHRAHVSHAQSRRRSPQPDRVPAGDRAGTRRHLHCGNPGRGTGRPAGDRRRPRIGDGLLGDRRADTHDDKWPHRLITKDERVPGKGEPHVRVTYADIFGGREFRALFVSRALSTIGDYVARVALVITVFAETGSVALMGVTFALTTLPDLFGGPMLAGLADRLPRRAVMVAADLGRALLLLVMAIPGLPLVALWALLAAIRLLDSPFTSAYMSTMSVVLPGKRLVKGSALTQLVNHVSYTIGFAAGGVIVSLTGLSVVLVSNAATFTLSGVVILLGVRTRPATARTGPSLSWLGATRAAIRYVAAHRRLRVIMLFPFPIATTLVCQTLATPYTAQIGHGPAGAGLLMAASTAGIVVGLWIFPLLIPDQRPLHVVVLTIMSCAPLVLFVAVPGMVAAAALMVVSGIALYFWIPLAAEFTQTVPDDMRGQAVGLLTTTMRVTQGTAILIFGLAGQNAMSSTVIATSGAIGTVMVTILSAAWVRASRSLTIAAAPRTAFPNGDAVK</sequence>
<dbReference type="Proteomes" id="UP000295258">
    <property type="component" value="Unassembled WGS sequence"/>
</dbReference>
<evidence type="ECO:0000256" key="2">
    <source>
        <dbReference type="ARBA" id="ARBA00022448"/>
    </source>
</evidence>
<keyword evidence="2" id="KW-0813">Transport</keyword>
<keyword evidence="5 8" id="KW-1133">Transmembrane helix</keyword>
<dbReference type="InterPro" id="IPR022324">
    <property type="entry name" value="Bacilysin_exporter_BacE_put"/>
</dbReference>
<keyword evidence="10" id="KW-1185">Reference proteome</keyword>
<evidence type="ECO:0000256" key="6">
    <source>
        <dbReference type="ARBA" id="ARBA00023136"/>
    </source>
</evidence>
<proteinExistence type="predicted"/>
<dbReference type="InterPro" id="IPR036259">
    <property type="entry name" value="MFS_trans_sf"/>
</dbReference>
<feature type="transmembrane region" description="Helical" evidence="8">
    <location>
        <begin position="357"/>
        <end position="380"/>
    </location>
</feature>
<evidence type="ECO:0000256" key="7">
    <source>
        <dbReference type="SAM" id="MobiDB-lite"/>
    </source>
</evidence>
<evidence type="ECO:0000256" key="8">
    <source>
        <dbReference type="SAM" id="Phobius"/>
    </source>
</evidence>
<keyword evidence="6 8" id="KW-0472">Membrane</keyword>
<keyword evidence="3" id="KW-1003">Cell membrane</keyword>
<comment type="caution">
    <text evidence="9">The sequence shown here is derived from an EMBL/GenBank/DDBJ whole genome shotgun (WGS) entry which is preliminary data.</text>
</comment>
<gene>
    <name evidence="9" type="ORF">E1292_10715</name>
</gene>
<dbReference type="EMBL" id="SMKO01000019">
    <property type="protein sequence ID" value="TDD08784.1"/>
    <property type="molecule type" value="Genomic_DNA"/>
</dbReference>
<evidence type="ECO:0000313" key="10">
    <source>
        <dbReference type="Proteomes" id="UP000295258"/>
    </source>
</evidence>
<feature type="transmembrane region" description="Helical" evidence="8">
    <location>
        <begin position="259"/>
        <end position="291"/>
    </location>
</feature>
<dbReference type="SUPFAM" id="SSF103473">
    <property type="entry name" value="MFS general substrate transporter"/>
    <property type="match status" value="1"/>
</dbReference>
<organism evidence="9 10">
    <name type="scientific">Nonomuraea deserti</name>
    <dbReference type="NCBI Taxonomy" id="1848322"/>
    <lineage>
        <taxon>Bacteria</taxon>
        <taxon>Bacillati</taxon>
        <taxon>Actinomycetota</taxon>
        <taxon>Actinomycetes</taxon>
        <taxon>Streptosporangiales</taxon>
        <taxon>Streptosporangiaceae</taxon>
        <taxon>Nonomuraea</taxon>
    </lineage>
</organism>
<feature type="region of interest" description="Disordered" evidence="7">
    <location>
        <begin position="21"/>
        <end position="82"/>
    </location>
</feature>
<name>A0A4R4W0E9_9ACTN</name>
<dbReference type="GO" id="GO:0022857">
    <property type="term" value="F:transmembrane transporter activity"/>
    <property type="evidence" value="ECO:0007669"/>
    <property type="project" value="InterPro"/>
</dbReference>
<reference evidence="9 10" key="1">
    <citation type="submission" date="2019-03" db="EMBL/GenBank/DDBJ databases">
        <title>Draft genome sequences of novel Actinobacteria.</title>
        <authorList>
            <person name="Sahin N."/>
            <person name="Ay H."/>
            <person name="Saygin H."/>
        </authorList>
    </citation>
    <scope>NUCLEOTIDE SEQUENCE [LARGE SCALE GENOMIC DNA]</scope>
    <source>
        <strain evidence="9 10">KC310</strain>
    </source>
</reference>
<dbReference type="InterPro" id="IPR011701">
    <property type="entry name" value="MFS"/>
</dbReference>
<dbReference type="PRINTS" id="PR01988">
    <property type="entry name" value="EXPORTERBACE"/>
</dbReference>
<evidence type="ECO:0000313" key="9">
    <source>
        <dbReference type="EMBL" id="TDD08784.1"/>
    </source>
</evidence>
<dbReference type="GO" id="GO:0005886">
    <property type="term" value="C:plasma membrane"/>
    <property type="evidence" value="ECO:0007669"/>
    <property type="project" value="UniProtKB-SubCell"/>
</dbReference>
<evidence type="ECO:0000256" key="3">
    <source>
        <dbReference type="ARBA" id="ARBA00022475"/>
    </source>
</evidence>
<dbReference type="PANTHER" id="PTHR43266:SF2">
    <property type="entry name" value="MAJOR FACILITATOR SUPERFAMILY (MFS) PROFILE DOMAIN-CONTAINING PROTEIN"/>
    <property type="match status" value="1"/>
</dbReference>
<protein>
    <submittedName>
        <fullName evidence="9">MFS transporter</fullName>
    </submittedName>
</protein>
<feature type="transmembrane region" description="Helical" evidence="8">
    <location>
        <begin position="194"/>
        <end position="219"/>
    </location>
</feature>
<dbReference type="AlphaFoldDB" id="A0A4R4W0E9"/>
<evidence type="ECO:0000256" key="1">
    <source>
        <dbReference type="ARBA" id="ARBA00004651"/>
    </source>
</evidence>
<dbReference type="PANTHER" id="PTHR43266">
    <property type="entry name" value="MACROLIDE-EFFLUX PROTEIN"/>
    <property type="match status" value="1"/>
</dbReference>
<feature type="transmembrane region" description="Helical" evidence="8">
    <location>
        <begin position="387"/>
        <end position="406"/>
    </location>
</feature>
<feature type="transmembrane region" description="Helical" evidence="8">
    <location>
        <begin position="473"/>
        <end position="496"/>
    </location>
</feature>
<dbReference type="Gene3D" id="1.20.1250.20">
    <property type="entry name" value="MFS general substrate transporter like domains"/>
    <property type="match status" value="1"/>
</dbReference>
<accession>A0A4R4W0E9</accession>
<feature type="transmembrane region" description="Helical" evidence="8">
    <location>
        <begin position="327"/>
        <end position="345"/>
    </location>
</feature>
<comment type="subcellular location">
    <subcellularLocation>
        <location evidence="1">Cell membrane</location>
        <topology evidence="1">Multi-pass membrane protein</topology>
    </subcellularLocation>
</comment>
<evidence type="ECO:0000256" key="4">
    <source>
        <dbReference type="ARBA" id="ARBA00022692"/>
    </source>
</evidence>
<feature type="transmembrane region" description="Helical" evidence="8">
    <location>
        <begin position="412"/>
        <end position="433"/>
    </location>
</feature>
<evidence type="ECO:0000256" key="5">
    <source>
        <dbReference type="ARBA" id="ARBA00022989"/>
    </source>
</evidence>
<feature type="compositionally biased region" description="Basic residues" evidence="7">
    <location>
        <begin position="21"/>
        <end position="31"/>
    </location>
</feature>
<dbReference type="Pfam" id="PF07690">
    <property type="entry name" value="MFS_1"/>
    <property type="match status" value="1"/>
</dbReference>